<dbReference type="RefSeq" id="WP_188617343.1">
    <property type="nucleotide sequence ID" value="NZ_BMLV01000002.1"/>
</dbReference>
<organism evidence="2 3">
    <name type="scientific">Cloacibacterium rupense</name>
    <dbReference type="NCBI Taxonomy" id="517423"/>
    <lineage>
        <taxon>Bacteria</taxon>
        <taxon>Pseudomonadati</taxon>
        <taxon>Bacteroidota</taxon>
        <taxon>Flavobacteriia</taxon>
        <taxon>Flavobacteriales</taxon>
        <taxon>Weeksellaceae</taxon>
    </lineage>
</organism>
<name>A0ABQ2NJ67_9FLAO</name>
<protein>
    <recommendedName>
        <fullName evidence="1">DUF4440 domain-containing protein</fullName>
    </recommendedName>
</protein>
<dbReference type="Pfam" id="PF14534">
    <property type="entry name" value="DUF4440"/>
    <property type="match status" value="1"/>
</dbReference>
<feature type="domain" description="DUF4440" evidence="1">
    <location>
        <begin position="26"/>
        <end position="131"/>
    </location>
</feature>
<accession>A0ABQ2NJ67</accession>
<sequence length="137" mass="15896">MKKAIAAILLLFSIFVFSQEKEILNVLYTQQKAWNNGDLETFMSGYWKDEALLFVGSNGPTYGWQKTLDNYKKTYPNKEKMGILEFSDISVKPLGEDYAFVFGKWKLIREKDTPNGVYTLIFKKFKDGWKIISDHSS</sequence>
<dbReference type="Proteomes" id="UP000620064">
    <property type="component" value="Unassembled WGS sequence"/>
</dbReference>
<dbReference type="Gene3D" id="3.10.450.50">
    <property type="match status" value="1"/>
</dbReference>
<dbReference type="SUPFAM" id="SSF54427">
    <property type="entry name" value="NTF2-like"/>
    <property type="match status" value="1"/>
</dbReference>
<comment type="caution">
    <text evidence="2">The sequence shown here is derived from an EMBL/GenBank/DDBJ whole genome shotgun (WGS) entry which is preliminary data.</text>
</comment>
<evidence type="ECO:0000313" key="3">
    <source>
        <dbReference type="Proteomes" id="UP000620064"/>
    </source>
</evidence>
<evidence type="ECO:0000259" key="1">
    <source>
        <dbReference type="Pfam" id="PF14534"/>
    </source>
</evidence>
<gene>
    <name evidence="2" type="ORF">GCM10010992_13850</name>
</gene>
<dbReference type="EMBL" id="BMLV01000002">
    <property type="protein sequence ID" value="GGP03856.1"/>
    <property type="molecule type" value="Genomic_DNA"/>
</dbReference>
<evidence type="ECO:0000313" key="2">
    <source>
        <dbReference type="EMBL" id="GGP03856.1"/>
    </source>
</evidence>
<keyword evidence="3" id="KW-1185">Reference proteome</keyword>
<dbReference type="InterPro" id="IPR027843">
    <property type="entry name" value="DUF4440"/>
</dbReference>
<proteinExistence type="predicted"/>
<reference evidence="3" key="1">
    <citation type="journal article" date="2019" name="Int. J. Syst. Evol. Microbiol.">
        <title>The Global Catalogue of Microorganisms (GCM) 10K type strain sequencing project: providing services to taxonomists for standard genome sequencing and annotation.</title>
        <authorList>
            <consortium name="The Broad Institute Genomics Platform"/>
            <consortium name="The Broad Institute Genome Sequencing Center for Infectious Disease"/>
            <person name="Wu L."/>
            <person name="Ma J."/>
        </authorList>
    </citation>
    <scope>NUCLEOTIDE SEQUENCE [LARGE SCALE GENOMIC DNA]</scope>
    <source>
        <strain evidence="3">CGMCC 1.7656</strain>
    </source>
</reference>
<dbReference type="InterPro" id="IPR032710">
    <property type="entry name" value="NTF2-like_dom_sf"/>
</dbReference>